<gene>
    <name evidence="5" type="ORF">WJX81_001860</name>
</gene>
<keyword evidence="2 3" id="KW-0129">CBS domain</keyword>
<dbReference type="SMART" id="SM00116">
    <property type="entry name" value="CBS"/>
    <property type="match status" value="3"/>
</dbReference>
<sequence length="387" mass="41943">MPTHSSSVRDLLVSTKLKAVLQDHKAVVVLKDSATVEQALAVLAGNRILSAPVVAPSAGSSAGARSFEANAAFQDIVCCLDLRDVLCSFLEELDVPAVKDMKMLRRMKELEEKGGQFAVRAIKTLPILGKRSLRSCSDGAFYLESGVESMSVLELVHDGLLYPREARKAIAGGSRTRTVVHRIALYDRQIRITHIISQSDIARFLLEHRERLGDLGDATVESLGWAAQAVITVTPETPAVVALALMAEKGISGLGVVNARGLLIANFSISDLRTIVAEHFGAMALPVGEFLALEHGTEFWGVDRAELQTKPASMFASNRELRRRESAGCQVGQALVLATAQETFSEVLEKLVANRLHRLYVVDTELRPVGIVTLTDILRTVTQQSVG</sequence>
<feature type="domain" description="CBS" evidence="4">
    <location>
        <begin position="226"/>
        <end position="283"/>
    </location>
</feature>
<dbReference type="GO" id="GO:0005737">
    <property type="term" value="C:cytoplasm"/>
    <property type="evidence" value="ECO:0007669"/>
    <property type="project" value="TreeGrafter"/>
</dbReference>
<keyword evidence="6" id="KW-1185">Reference proteome</keyword>
<dbReference type="PROSITE" id="PS51371">
    <property type="entry name" value="CBS"/>
    <property type="match status" value="2"/>
</dbReference>
<name>A0AAW1RCB9_9CHLO</name>
<dbReference type="EMBL" id="JALJOU010000046">
    <property type="protein sequence ID" value="KAK9831404.1"/>
    <property type="molecule type" value="Genomic_DNA"/>
</dbReference>
<dbReference type="Gene3D" id="3.10.580.10">
    <property type="entry name" value="CBS-domain"/>
    <property type="match status" value="2"/>
</dbReference>
<dbReference type="InterPro" id="IPR000644">
    <property type="entry name" value="CBS_dom"/>
</dbReference>
<dbReference type="SUPFAM" id="SSF54631">
    <property type="entry name" value="CBS-domain pair"/>
    <property type="match status" value="2"/>
</dbReference>
<organism evidence="5 6">
    <name type="scientific">Elliptochloris bilobata</name>
    <dbReference type="NCBI Taxonomy" id="381761"/>
    <lineage>
        <taxon>Eukaryota</taxon>
        <taxon>Viridiplantae</taxon>
        <taxon>Chlorophyta</taxon>
        <taxon>core chlorophytes</taxon>
        <taxon>Trebouxiophyceae</taxon>
        <taxon>Trebouxiophyceae incertae sedis</taxon>
        <taxon>Elliptochloris clade</taxon>
        <taxon>Elliptochloris</taxon>
    </lineage>
</organism>
<dbReference type="PANTHER" id="PTHR13780">
    <property type="entry name" value="AMP-ACTIVATED PROTEIN KINASE, GAMMA REGULATORY SUBUNIT"/>
    <property type="match status" value="1"/>
</dbReference>
<evidence type="ECO:0000313" key="5">
    <source>
        <dbReference type="EMBL" id="KAK9831404.1"/>
    </source>
</evidence>
<dbReference type="InterPro" id="IPR046342">
    <property type="entry name" value="CBS_dom_sf"/>
</dbReference>
<reference evidence="5 6" key="1">
    <citation type="journal article" date="2024" name="Nat. Commun.">
        <title>Phylogenomics reveals the evolutionary origins of lichenization in chlorophyte algae.</title>
        <authorList>
            <person name="Puginier C."/>
            <person name="Libourel C."/>
            <person name="Otte J."/>
            <person name="Skaloud P."/>
            <person name="Haon M."/>
            <person name="Grisel S."/>
            <person name="Petersen M."/>
            <person name="Berrin J.G."/>
            <person name="Delaux P.M."/>
            <person name="Dal Grande F."/>
            <person name="Keller J."/>
        </authorList>
    </citation>
    <scope>NUCLEOTIDE SEQUENCE [LARGE SCALE GENOMIC DNA]</scope>
    <source>
        <strain evidence="5 6">SAG 245.80</strain>
    </source>
</reference>
<evidence type="ECO:0000313" key="6">
    <source>
        <dbReference type="Proteomes" id="UP001445335"/>
    </source>
</evidence>
<proteinExistence type="predicted"/>
<evidence type="ECO:0000256" key="1">
    <source>
        <dbReference type="ARBA" id="ARBA00022737"/>
    </source>
</evidence>
<dbReference type="PANTHER" id="PTHR13780:SF128">
    <property type="entry name" value="CBS DOMAIN-CONTAINING PROTEIN"/>
    <property type="match status" value="1"/>
</dbReference>
<dbReference type="Pfam" id="PF00571">
    <property type="entry name" value="CBS"/>
    <property type="match status" value="2"/>
</dbReference>
<accession>A0AAW1RCB9</accession>
<keyword evidence="1" id="KW-0677">Repeat</keyword>
<dbReference type="AlphaFoldDB" id="A0AAW1RCB9"/>
<protein>
    <recommendedName>
        <fullName evidence="4">CBS domain-containing protein</fullName>
    </recommendedName>
</protein>
<comment type="caution">
    <text evidence="5">The sequence shown here is derived from an EMBL/GenBank/DDBJ whole genome shotgun (WGS) entry which is preliminary data.</text>
</comment>
<evidence type="ECO:0000259" key="4">
    <source>
        <dbReference type="PROSITE" id="PS51371"/>
    </source>
</evidence>
<evidence type="ECO:0000256" key="3">
    <source>
        <dbReference type="PROSITE-ProRule" id="PRU00703"/>
    </source>
</evidence>
<evidence type="ECO:0000256" key="2">
    <source>
        <dbReference type="ARBA" id="ARBA00023122"/>
    </source>
</evidence>
<dbReference type="Proteomes" id="UP001445335">
    <property type="component" value="Unassembled WGS sequence"/>
</dbReference>
<dbReference type="GO" id="GO:0005634">
    <property type="term" value="C:nucleus"/>
    <property type="evidence" value="ECO:0007669"/>
    <property type="project" value="TreeGrafter"/>
</dbReference>
<feature type="domain" description="CBS" evidence="4">
    <location>
        <begin position="331"/>
        <end position="387"/>
    </location>
</feature>
<dbReference type="InterPro" id="IPR050511">
    <property type="entry name" value="AMPK_gamma/SDS23_families"/>
</dbReference>